<evidence type="ECO:0000256" key="2">
    <source>
        <dbReference type="ARBA" id="ARBA00022553"/>
    </source>
</evidence>
<keyword evidence="3" id="KW-0762">Sugar transport</keyword>
<feature type="domain" description="PTS EIIA type-2" evidence="6">
    <location>
        <begin position="9"/>
        <end position="156"/>
    </location>
</feature>
<proteinExistence type="predicted"/>
<evidence type="ECO:0000313" key="7">
    <source>
        <dbReference type="EMBL" id="REG11665.1"/>
    </source>
</evidence>
<reference evidence="7 8" key="1">
    <citation type="submission" date="2018-08" db="EMBL/GenBank/DDBJ databases">
        <title>Genomic Encyclopedia of Type Strains, Phase IV (KMG-IV): sequencing the most valuable type-strain genomes for metagenomic binning, comparative biology and taxonomic classification.</title>
        <authorList>
            <person name="Goeker M."/>
        </authorList>
    </citation>
    <scope>NUCLEOTIDE SEQUENCE [LARGE SCALE GENOMIC DNA]</scope>
    <source>
        <strain evidence="7 8">DSM 23923</strain>
    </source>
</reference>
<dbReference type="Pfam" id="PF00359">
    <property type="entry name" value="PTS_EIIA_2"/>
    <property type="match status" value="1"/>
</dbReference>
<evidence type="ECO:0000256" key="1">
    <source>
        <dbReference type="ARBA" id="ARBA00022448"/>
    </source>
</evidence>
<protein>
    <submittedName>
        <fullName evidence="7">PTS system fructose-specific IIA component</fullName>
    </submittedName>
</protein>
<gene>
    <name evidence="7" type="ORF">DFR64_1557</name>
</gene>
<evidence type="ECO:0000256" key="4">
    <source>
        <dbReference type="ARBA" id="ARBA00022679"/>
    </source>
</evidence>
<evidence type="ECO:0000259" key="6">
    <source>
        <dbReference type="PROSITE" id="PS51094"/>
    </source>
</evidence>
<dbReference type="InterPro" id="IPR004715">
    <property type="entry name" value="PTS_IIA_fruc"/>
</dbReference>
<dbReference type="PROSITE" id="PS51094">
    <property type="entry name" value="PTS_EIIA_TYPE_2"/>
    <property type="match status" value="1"/>
</dbReference>
<dbReference type="GO" id="GO:0016020">
    <property type="term" value="C:membrane"/>
    <property type="evidence" value="ECO:0007669"/>
    <property type="project" value="InterPro"/>
</dbReference>
<evidence type="ECO:0000313" key="8">
    <source>
        <dbReference type="Proteomes" id="UP000256388"/>
    </source>
</evidence>
<dbReference type="OrthoDB" id="95460at2"/>
<dbReference type="NCBIfam" id="TIGR00848">
    <property type="entry name" value="fruA"/>
    <property type="match status" value="1"/>
</dbReference>
<keyword evidence="1" id="KW-0813">Transport</keyword>
<dbReference type="SUPFAM" id="SSF55804">
    <property type="entry name" value="Phoshotransferase/anion transport protein"/>
    <property type="match status" value="1"/>
</dbReference>
<dbReference type="EMBL" id="QUMS01000001">
    <property type="protein sequence ID" value="REG11665.1"/>
    <property type="molecule type" value="Genomic_DNA"/>
</dbReference>
<keyword evidence="4" id="KW-0808">Transferase</keyword>
<keyword evidence="5" id="KW-0598">Phosphotransferase system</keyword>
<evidence type="ECO:0000256" key="3">
    <source>
        <dbReference type="ARBA" id="ARBA00022597"/>
    </source>
</evidence>
<dbReference type="InterPro" id="IPR002178">
    <property type="entry name" value="PTS_EIIA_type-2_dom"/>
</dbReference>
<sequence>MVNQFVISQVIRSDTVDLNLTGIKSKEQLLDTMISMFLKAGVIESREKFLEAIYEREALGPTYMDNCIAIPHGKSMTVKTPCVAFARCNEGVFYNTQLGGGIVKLIFMLAIPGEMSGEEYIRVLSRLARLLIYEDFIAALYKAETYDDVIAAIKEGEKNLS</sequence>
<comment type="caution">
    <text evidence="7">The sequence shown here is derived from an EMBL/GenBank/DDBJ whole genome shotgun (WGS) entry which is preliminary data.</text>
</comment>
<dbReference type="GO" id="GO:0008982">
    <property type="term" value="F:protein-N(PI)-phosphohistidine-sugar phosphotransferase activity"/>
    <property type="evidence" value="ECO:0007669"/>
    <property type="project" value="InterPro"/>
</dbReference>
<dbReference type="InterPro" id="IPR016152">
    <property type="entry name" value="PTrfase/Anion_transptr"/>
</dbReference>
<organism evidence="7 8">
    <name type="scientific">Pelolinea submarina</name>
    <dbReference type="NCBI Taxonomy" id="913107"/>
    <lineage>
        <taxon>Bacteria</taxon>
        <taxon>Bacillati</taxon>
        <taxon>Chloroflexota</taxon>
        <taxon>Anaerolineae</taxon>
        <taxon>Anaerolineales</taxon>
        <taxon>Anaerolineaceae</taxon>
        <taxon>Pelolinea</taxon>
    </lineage>
</organism>
<keyword evidence="8" id="KW-1185">Reference proteome</keyword>
<name>A0A3E0AJ36_9CHLR</name>
<dbReference type="PANTHER" id="PTHR47738">
    <property type="entry name" value="PTS SYSTEM FRUCTOSE-LIKE EIIA COMPONENT-RELATED"/>
    <property type="match status" value="1"/>
</dbReference>
<dbReference type="Gene3D" id="3.40.930.10">
    <property type="entry name" value="Mannitol-specific EII, Chain A"/>
    <property type="match status" value="1"/>
</dbReference>
<keyword evidence="2" id="KW-0597">Phosphoprotein</keyword>
<dbReference type="GO" id="GO:0009401">
    <property type="term" value="P:phosphoenolpyruvate-dependent sugar phosphotransferase system"/>
    <property type="evidence" value="ECO:0007669"/>
    <property type="project" value="UniProtKB-KW"/>
</dbReference>
<accession>A0A3E0AJ36</accession>
<dbReference type="Proteomes" id="UP000256388">
    <property type="component" value="Unassembled WGS sequence"/>
</dbReference>
<evidence type="ECO:0000256" key="5">
    <source>
        <dbReference type="ARBA" id="ARBA00022683"/>
    </source>
</evidence>
<dbReference type="AlphaFoldDB" id="A0A3E0AJ36"/>
<dbReference type="CDD" id="cd00211">
    <property type="entry name" value="PTS_IIA_fru"/>
    <property type="match status" value="1"/>
</dbReference>
<dbReference type="PANTHER" id="PTHR47738:SF2">
    <property type="entry name" value="PTS SYSTEM FRUCTOSE-LIKE EIIA COMPONENT"/>
    <property type="match status" value="1"/>
</dbReference>
<dbReference type="InterPro" id="IPR051541">
    <property type="entry name" value="PTS_SugarTrans_NitroReg"/>
</dbReference>
<dbReference type="RefSeq" id="WP_116224785.1">
    <property type="nucleotide sequence ID" value="NZ_AP018437.1"/>
</dbReference>